<dbReference type="PANTHER" id="PTHR38733:SF1">
    <property type="entry name" value="TYPE IV METHYL-DIRECTED RESTRICTION ENZYME ECOKMCRBC"/>
    <property type="match status" value="1"/>
</dbReference>
<accession>A0A1B1AHQ0</accession>
<dbReference type="OrthoDB" id="307209at2"/>
<reference evidence="1 2" key="1">
    <citation type="submission" date="2015-11" db="EMBL/GenBank/DDBJ databases">
        <title>Whole-Genome Sequence of Candidatus Oderbacter manganicum from the National Park Lower Oder Valley, Germany.</title>
        <authorList>
            <person name="Braun B."/>
            <person name="Liere K."/>
            <person name="Szewzyk U."/>
        </authorList>
    </citation>
    <scope>NUCLEOTIDE SEQUENCE [LARGE SCALE GENOMIC DNA]</scope>
    <source>
        <strain evidence="1 2">OTSz_A_272</strain>
    </source>
</reference>
<dbReference type="STRING" id="1759059.ATE48_09165"/>
<sequence length="411" mass="45888">MRRLEIFEHQTLEIGQAETNLRQNELDALDALARRLPPGVMSGTRNGVRFGSYCGVVCVGDLSIEVLPKIERSSPDPGLARGILVDMLRRSGQTLASSSGSGLMGEQSKFLLDVFILSFCSRVARQLSTGTIRKYVALEENIPAVRGRILMCDQARASGAQLAKVWCRFDEFVEDNEHNRVLKSVLAKMHLRAAGPAARKACSSLLDRFADITSIEANVVQAERLKFDRSTEAWRPIFEEARRFLRCYFPDVRAGRLPSIALMFDMNRVFEGFLGWTMRTSLRHQGVKVVTQGPKRFFLSDHQAGVLLMRPDVVVLGQDHEPRLICDAKWKRLGQHGKRMPSPADLYQIASYGLRYQCAKVALVYPTLSPSRVRTMSMPDSTLRVAVVELDVSAALKRQPLPAALAADLCQ</sequence>
<evidence type="ECO:0000313" key="2">
    <source>
        <dbReference type="Proteomes" id="UP000092498"/>
    </source>
</evidence>
<dbReference type="KEGG" id="cbot:ATE48_09165"/>
<dbReference type="Proteomes" id="UP000092498">
    <property type="component" value="Chromosome"/>
</dbReference>
<keyword evidence="2" id="KW-1185">Reference proteome</keyword>
<dbReference type="EMBL" id="CP013244">
    <property type="protein sequence ID" value="ANP46078.1"/>
    <property type="molecule type" value="Genomic_DNA"/>
</dbReference>
<proteinExistence type="predicted"/>
<organism evidence="1 2">
    <name type="scientific">Candidatus Viadribacter manganicus</name>
    <dbReference type="NCBI Taxonomy" id="1759059"/>
    <lineage>
        <taxon>Bacteria</taxon>
        <taxon>Pseudomonadati</taxon>
        <taxon>Pseudomonadota</taxon>
        <taxon>Alphaproteobacteria</taxon>
        <taxon>Hyphomonadales</taxon>
        <taxon>Hyphomonadaceae</taxon>
        <taxon>Candidatus Viadribacter</taxon>
    </lineage>
</organism>
<gene>
    <name evidence="1" type="ORF">ATE48_09165</name>
</gene>
<dbReference type="InterPro" id="IPR019292">
    <property type="entry name" value="McrC"/>
</dbReference>
<protein>
    <recommendedName>
        <fullName evidence="3">Restriction endonuclease</fullName>
    </recommendedName>
</protein>
<dbReference type="RefSeq" id="WP_066770451.1">
    <property type="nucleotide sequence ID" value="NZ_CP013244.1"/>
</dbReference>
<evidence type="ECO:0000313" key="1">
    <source>
        <dbReference type="EMBL" id="ANP46078.1"/>
    </source>
</evidence>
<dbReference type="InParanoid" id="A0A1B1AHQ0"/>
<evidence type="ECO:0008006" key="3">
    <source>
        <dbReference type="Google" id="ProtNLM"/>
    </source>
</evidence>
<name>A0A1B1AHQ0_9PROT</name>
<dbReference type="AlphaFoldDB" id="A0A1B1AHQ0"/>
<dbReference type="PANTHER" id="PTHR38733">
    <property type="entry name" value="PROTEIN MCRC"/>
    <property type="match status" value="1"/>
</dbReference>
<dbReference type="REBASE" id="152506">
    <property type="entry name" value="Cba272McrBCP"/>
</dbReference>
<dbReference type="Pfam" id="PF10117">
    <property type="entry name" value="McrBC"/>
    <property type="match status" value="1"/>
</dbReference>